<evidence type="ECO:0000313" key="2">
    <source>
        <dbReference type="Proteomes" id="UP000198598"/>
    </source>
</evidence>
<sequence length="74" mass="8036">MHYTQVIMKKLALSVSGISLFVAGYYHVHRHAAYTAAQNAAVLETPATPTTQPSQKTLAVFASLPTKVFLDGKF</sequence>
<name>A0A1I1NYF8_9BACT</name>
<proteinExistence type="predicted"/>
<reference evidence="1 2" key="1">
    <citation type="submission" date="2016-10" db="EMBL/GenBank/DDBJ databases">
        <authorList>
            <person name="de Groot N.N."/>
        </authorList>
    </citation>
    <scope>NUCLEOTIDE SEQUENCE [LARGE SCALE GENOMIC DNA]</scope>
    <source>
        <strain evidence="1 2">DSM 26130</strain>
    </source>
</reference>
<dbReference type="AlphaFoldDB" id="A0A1I1NYF8"/>
<accession>A0A1I1NYF8</accession>
<dbReference type="Proteomes" id="UP000198598">
    <property type="component" value="Unassembled WGS sequence"/>
</dbReference>
<keyword evidence="2" id="KW-1185">Reference proteome</keyword>
<evidence type="ECO:0000313" key="1">
    <source>
        <dbReference type="EMBL" id="SFD02495.1"/>
    </source>
</evidence>
<protein>
    <submittedName>
        <fullName evidence="1">Uncharacterized protein</fullName>
    </submittedName>
</protein>
<dbReference type="EMBL" id="FOLQ01000003">
    <property type="protein sequence ID" value="SFD02495.1"/>
    <property type="molecule type" value="Genomic_DNA"/>
</dbReference>
<organism evidence="1 2">
    <name type="scientific">Spirosoma endophyticum</name>
    <dbReference type="NCBI Taxonomy" id="662367"/>
    <lineage>
        <taxon>Bacteria</taxon>
        <taxon>Pseudomonadati</taxon>
        <taxon>Bacteroidota</taxon>
        <taxon>Cytophagia</taxon>
        <taxon>Cytophagales</taxon>
        <taxon>Cytophagaceae</taxon>
        <taxon>Spirosoma</taxon>
    </lineage>
</organism>
<gene>
    <name evidence="1" type="ORF">SAMN05216167_10330</name>
</gene>
<dbReference type="STRING" id="662367.SAMN05216167_10330"/>